<dbReference type="PANTHER" id="PTHR46796:SF6">
    <property type="entry name" value="ARAC SUBFAMILY"/>
    <property type="match status" value="1"/>
</dbReference>
<keyword evidence="2" id="KW-0238">DNA-binding</keyword>
<evidence type="ECO:0000256" key="1">
    <source>
        <dbReference type="ARBA" id="ARBA00023015"/>
    </source>
</evidence>
<evidence type="ECO:0000313" key="5">
    <source>
        <dbReference type="EMBL" id="WGV25814.1"/>
    </source>
</evidence>
<dbReference type="InterPro" id="IPR018060">
    <property type="entry name" value="HTH_AraC"/>
</dbReference>
<protein>
    <submittedName>
        <fullName evidence="5">AraC family transcriptional regulator</fullName>
    </submittedName>
</protein>
<keyword evidence="3" id="KW-0804">Transcription</keyword>
<gene>
    <name evidence="5" type="ORF">QI031_29545</name>
</gene>
<dbReference type="SUPFAM" id="SSF46689">
    <property type="entry name" value="Homeodomain-like"/>
    <property type="match status" value="1"/>
</dbReference>
<dbReference type="AlphaFoldDB" id="A0AAJ6P9G7"/>
<dbReference type="InterPro" id="IPR050204">
    <property type="entry name" value="AraC_XylS_family_regulators"/>
</dbReference>
<dbReference type="InterPro" id="IPR037923">
    <property type="entry name" value="HTH-like"/>
</dbReference>
<dbReference type="SMART" id="SM00342">
    <property type="entry name" value="HTH_ARAC"/>
    <property type="match status" value="1"/>
</dbReference>
<dbReference type="KEGG" id="hbq:QI031_29545"/>
<keyword evidence="1" id="KW-0805">Transcription regulation</keyword>
<dbReference type="PROSITE" id="PS01124">
    <property type="entry name" value="HTH_ARAC_FAMILY_2"/>
    <property type="match status" value="1"/>
</dbReference>
<reference evidence="5 6" key="1">
    <citation type="journal article" date="2023" name="Limnol Oceanogr Lett">
        <title>Environmental adaptations by the intertidal Antarctic cyanobacterium Halotia branconii CENA392 as revealed using long-read genome sequencing.</title>
        <authorList>
            <person name="Dextro R.B."/>
            <person name="Delbaje E."/>
            <person name="Freitas P.N.N."/>
            <person name="Geraldes V."/>
            <person name="Pinto E."/>
            <person name="Long P.F."/>
            <person name="Fiore M.F."/>
        </authorList>
    </citation>
    <scope>NUCLEOTIDE SEQUENCE [LARGE SCALE GENOMIC DNA]</scope>
    <source>
        <strain evidence="5 6">CENA392</strain>
    </source>
</reference>
<keyword evidence="6" id="KW-1185">Reference proteome</keyword>
<dbReference type="Gene3D" id="1.10.10.60">
    <property type="entry name" value="Homeodomain-like"/>
    <property type="match status" value="1"/>
</dbReference>
<evidence type="ECO:0000259" key="4">
    <source>
        <dbReference type="PROSITE" id="PS01124"/>
    </source>
</evidence>
<sequence>MTSNLISLLDLSQRLNKAPALSSRQMGWNGVLVEQCNGSSSSFEMELPALADHWLNLHLGHPTPLIQKRDDRLHESVIKKGDTILVPAGQRSYWHRHEGVICDPLHICLKPELIAQVAETSNLNSDRIDLINCFSQHDLQLHNIAMLLLAELQSGGVMGRLYVESLIQILVIHLLRHYSTLTQPITFEGRNLTRTQLQRAIDYIHAYLNRDLSLAELASVVNISPTYFASLFKQAIGISPHQYVIQQRVEQAKLMLKKTDLAITLRDSFAYRRHCLTSRFF</sequence>
<evidence type="ECO:0000256" key="3">
    <source>
        <dbReference type="ARBA" id="ARBA00023163"/>
    </source>
</evidence>
<dbReference type="RefSeq" id="WP_281483101.1">
    <property type="nucleotide sequence ID" value="NZ_CP124543.1"/>
</dbReference>
<organism evidence="5 6">
    <name type="scientific">Halotia branconii CENA392</name>
    <dbReference type="NCBI Taxonomy" id="1539056"/>
    <lineage>
        <taxon>Bacteria</taxon>
        <taxon>Bacillati</taxon>
        <taxon>Cyanobacteriota</taxon>
        <taxon>Cyanophyceae</taxon>
        <taxon>Nostocales</taxon>
        <taxon>Nodulariaceae</taxon>
        <taxon>Halotia</taxon>
    </lineage>
</organism>
<dbReference type="GO" id="GO:0043565">
    <property type="term" value="F:sequence-specific DNA binding"/>
    <property type="evidence" value="ECO:0007669"/>
    <property type="project" value="InterPro"/>
</dbReference>
<feature type="domain" description="HTH araC/xylS-type" evidence="4">
    <location>
        <begin position="198"/>
        <end position="264"/>
    </location>
</feature>
<proteinExistence type="predicted"/>
<accession>A0AAJ6P9G7</accession>
<dbReference type="InterPro" id="IPR009057">
    <property type="entry name" value="Homeodomain-like_sf"/>
</dbReference>
<dbReference type="SUPFAM" id="SSF51215">
    <property type="entry name" value="Regulatory protein AraC"/>
    <property type="match status" value="1"/>
</dbReference>
<dbReference type="GO" id="GO:0003700">
    <property type="term" value="F:DNA-binding transcription factor activity"/>
    <property type="evidence" value="ECO:0007669"/>
    <property type="project" value="InterPro"/>
</dbReference>
<dbReference type="EMBL" id="CP124543">
    <property type="protein sequence ID" value="WGV25814.1"/>
    <property type="molecule type" value="Genomic_DNA"/>
</dbReference>
<dbReference type="Proteomes" id="UP001223520">
    <property type="component" value="Chromosome"/>
</dbReference>
<dbReference type="PANTHER" id="PTHR46796">
    <property type="entry name" value="HTH-TYPE TRANSCRIPTIONAL ACTIVATOR RHAS-RELATED"/>
    <property type="match status" value="1"/>
</dbReference>
<evidence type="ECO:0000256" key="2">
    <source>
        <dbReference type="ARBA" id="ARBA00023125"/>
    </source>
</evidence>
<dbReference type="Pfam" id="PF00165">
    <property type="entry name" value="HTH_AraC"/>
    <property type="match status" value="1"/>
</dbReference>
<evidence type="ECO:0000313" key="6">
    <source>
        <dbReference type="Proteomes" id="UP001223520"/>
    </source>
</evidence>
<name>A0AAJ6P9G7_9CYAN</name>